<keyword evidence="4" id="KW-1185">Reference proteome</keyword>
<organism evidence="3 4">
    <name type="scientific">Corynebacterium comes</name>
    <dbReference type="NCBI Taxonomy" id="2675218"/>
    <lineage>
        <taxon>Bacteria</taxon>
        <taxon>Bacillati</taxon>
        <taxon>Actinomycetota</taxon>
        <taxon>Actinomycetes</taxon>
        <taxon>Mycobacteriales</taxon>
        <taxon>Corynebacteriaceae</taxon>
        <taxon>Corynebacterium</taxon>
    </lineage>
</organism>
<reference evidence="3 4" key="1">
    <citation type="journal article" date="2021" name="Int. J. Syst. Evol. Microbiol.">
        <title>Classification of three corynebacterial strains isolated from a small paddock in North Rhine-Westphalia: proposal of &lt;i&gt;Corynebacterium kalinowskii&lt;/i&gt; sp. nov., &lt;i&gt;Corynebacterium comes&lt;/i&gt; sp. nov. and &lt;i&gt;Corynebacterium occultum&lt;/i&gt; sp. nov.</title>
        <authorList>
            <person name="Schaffert L."/>
            <person name="Ruwe M."/>
            <person name="Milse J."/>
            <person name="Hanuschka K."/>
            <person name="Ortseifen V."/>
            <person name="Droste J."/>
            <person name="Brandt D."/>
            <person name="Schl L."/>
            <person name="Kutter Y."/>
            <person name="Vinke S."/>
            <person name="Vieh P."/>
            <person name="Jacob L."/>
            <person name="L N.C."/>
            <person name="Schulte-Berndt E."/>
            <person name="Hain C."/>
            <person name="Linder M."/>
            <person name="Schmidt P."/>
            <person name="Wollenschl L."/>
            <person name="Luttermann T."/>
            <person name="Thieme E."/>
            <person name="Hassa J."/>
            <person name="Haak M."/>
            <person name="Wittchen M."/>
            <person name="Mentz A."/>
            <person name="Persicke M."/>
            <person name="Busche T."/>
            <person name="R C."/>
        </authorList>
    </citation>
    <scope>NUCLEOTIDE SEQUENCE [LARGE SCALE GENOMIC DNA]</scope>
    <source>
        <strain evidence="3 4">2019</strain>
    </source>
</reference>
<evidence type="ECO:0000313" key="3">
    <source>
        <dbReference type="EMBL" id="QGU03773.1"/>
    </source>
</evidence>
<protein>
    <recommendedName>
        <fullName evidence="2">Inner membrane protein YgaP-like transmembrane domain-containing protein</fullName>
    </recommendedName>
</protein>
<feature type="domain" description="Inner membrane protein YgaP-like transmembrane" evidence="2">
    <location>
        <begin position="1"/>
        <end position="65"/>
    </location>
</feature>
<feature type="transmembrane region" description="Helical" evidence="1">
    <location>
        <begin position="36"/>
        <end position="60"/>
    </location>
</feature>
<dbReference type="Pfam" id="PF11127">
    <property type="entry name" value="YgaP-like_TM"/>
    <property type="match status" value="1"/>
</dbReference>
<dbReference type="Proteomes" id="UP000425178">
    <property type="component" value="Chromosome"/>
</dbReference>
<evidence type="ECO:0000313" key="4">
    <source>
        <dbReference type="Proteomes" id="UP000425178"/>
    </source>
</evidence>
<accession>A0A6B8VHX8</accession>
<dbReference type="EMBL" id="CP046453">
    <property type="protein sequence ID" value="QGU03773.1"/>
    <property type="molecule type" value="Genomic_DNA"/>
</dbReference>
<dbReference type="AlphaFoldDB" id="A0A6B8VHX8"/>
<name>A0A6B8VHX8_9CORY</name>
<sequence>MLRNEAPLDRALRGVAAFVAANVAVNLPESKKPLQLVLLVLAAVLGATAVKGFCPVYHLLGMSTRTEGK</sequence>
<dbReference type="KEGG" id="ccoe:CETAM_02465"/>
<dbReference type="InterPro" id="IPR021309">
    <property type="entry name" value="YgaP-like_TM"/>
</dbReference>
<keyword evidence="1" id="KW-1133">Transmembrane helix</keyword>
<keyword evidence="1" id="KW-0812">Transmembrane</keyword>
<evidence type="ECO:0000256" key="1">
    <source>
        <dbReference type="SAM" id="Phobius"/>
    </source>
</evidence>
<dbReference type="RefSeq" id="WP_156226917.1">
    <property type="nucleotide sequence ID" value="NZ_CP046453.1"/>
</dbReference>
<gene>
    <name evidence="3" type="ORF">CETAM_02465</name>
</gene>
<evidence type="ECO:0000259" key="2">
    <source>
        <dbReference type="Pfam" id="PF11127"/>
    </source>
</evidence>
<proteinExistence type="predicted"/>
<keyword evidence="1" id="KW-0472">Membrane</keyword>